<keyword evidence="9" id="KW-1185">Reference proteome</keyword>
<dbReference type="GO" id="GO:0004252">
    <property type="term" value="F:serine-type endopeptidase activity"/>
    <property type="evidence" value="ECO:0007669"/>
    <property type="project" value="InterPro"/>
</dbReference>
<dbReference type="InterPro" id="IPR015940">
    <property type="entry name" value="UBA"/>
</dbReference>
<feature type="domain" description="UBA" evidence="7">
    <location>
        <begin position="368"/>
        <end position="408"/>
    </location>
</feature>
<dbReference type="PANTHER" id="PTHR43066:SF21">
    <property type="entry name" value="UBIQUITIN-ASSOCIATED DOMAIN-CONTAINING PROTEIN 2"/>
    <property type="match status" value="1"/>
</dbReference>
<proteinExistence type="predicted"/>
<dbReference type="Gene3D" id="1.10.8.10">
    <property type="entry name" value="DNA helicase RuvA subunit, C-terminal domain"/>
    <property type="match status" value="1"/>
</dbReference>
<accession>A0A4Y2ELK1</accession>
<dbReference type="Proteomes" id="UP000499080">
    <property type="component" value="Unassembled WGS sequence"/>
</dbReference>
<gene>
    <name evidence="8" type="primary">UBAC2</name>
    <name evidence="8" type="ORF">AVEN_54496_1</name>
</gene>
<evidence type="ECO:0000256" key="1">
    <source>
        <dbReference type="ARBA" id="ARBA00004141"/>
    </source>
</evidence>
<dbReference type="InterPro" id="IPR035952">
    <property type="entry name" value="Rhomboid-like_sf"/>
</dbReference>
<dbReference type="Pfam" id="PF01694">
    <property type="entry name" value="Rhomboid"/>
    <property type="match status" value="1"/>
</dbReference>
<evidence type="ECO:0000313" key="8">
    <source>
        <dbReference type="EMBL" id="GBM28714.1"/>
    </source>
</evidence>
<protein>
    <submittedName>
        <fullName evidence="8">Ubiquitin-associated domain-containing protein 2</fullName>
    </submittedName>
</protein>
<evidence type="ECO:0000256" key="5">
    <source>
        <dbReference type="SAM" id="MobiDB-lite"/>
    </source>
</evidence>
<comment type="caution">
    <text evidence="8">The sequence shown here is derived from an EMBL/GenBank/DDBJ whole genome shotgun (WGS) entry which is preliminary data.</text>
</comment>
<evidence type="ECO:0000256" key="2">
    <source>
        <dbReference type="ARBA" id="ARBA00022692"/>
    </source>
</evidence>
<dbReference type="SMART" id="SM00165">
    <property type="entry name" value="UBA"/>
    <property type="match status" value="1"/>
</dbReference>
<evidence type="ECO:0000259" key="7">
    <source>
        <dbReference type="PROSITE" id="PS50030"/>
    </source>
</evidence>
<dbReference type="AlphaFoldDB" id="A0A4Y2ELK1"/>
<dbReference type="Pfam" id="PF00627">
    <property type="entry name" value="UBA"/>
    <property type="match status" value="1"/>
</dbReference>
<dbReference type="GO" id="GO:0016020">
    <property type="term" value="C:membrane"/>
    <property type="evidence" value="ECO:0007669"/>
    <property type="project" value="UniProtKB-SubCell"/>
</dbReference>
<feature type="transmembrane region" description="Helical" evidence="6">
    <location>
        <begin position="177"/>
        <end position="198"/>
    </location>
</feature>
<dbReference type="SUPFAM" id="SSF46934">
    <property type="entry name" value="UBA-like"/>
    <property type="match status" value="1"/>
</dbReference>
<evidence type="ECO:0000256" key="3">
    <source>
        <dbReference type="ARBA" id="ARBA00022989"/>
    </source>
</evidence>
<sequence>MWSLLGRVTALGKLHVVGLFWSSDSELVVDQVELLSTDKAPVSKGILGCMFLTSCALNVPLLAHIKQYVMYNIPSIFQKLEVWRVITSKLTFLETKDLVCGCLLIYYFRIFERRYGSHKFASYLLAACTVSTILELSLVYLLNQLDVQITFLPTGPYGLIFPLFANYFMDIPRVAQTYILGVPVTGKTLTYLVGLQIISSNKESMIVGICSLLAGVICRWNFLHVLDIIKVPKFIAKCCGACLGWILDSSPPVENSVPMGATLEIQRQQQLDLMEQQLLLSRARESRGGNSGRFHNRQQMAQGYSERLVPPANDGGLFGSFHNQNIWNNTFSPASLLRRNRQQETDGPGDSGEMANGINQNHIDVSTPVQEDQVKTLVEMGFERQNVVRALQSCNNDINMATVILLNES</sequence>
<dbReference type="CDD" id="cd14305">
    <property type="entry name" value="UBA_UBAC2"/>
    <property type="match status" value="1"/>
</dbReference>
<dbReference type="OrthoDB" id="272778at2759"/>
<feature type="region of interest" description="Disordered" evidence="5">
    <location>
        <begin position="339"/>
        <end position="362"/>
    </location>
</feature>
<dbReference type="Gene3D" id="1.20.1540.10">
    <property type="entry name" value="Rhomboid-like"/>
    <property type="match status" value="1"/>
</dbReference>
<dbReference type="SUPFAM" id="SSF144091">
    <property type="entry name" value="Rhomboid-like"/>
    <property type="match status" value="1"/>
</dbReference>
<dbReference type="InterPro" id="IPR022764">
    <property type="entry name" value="Peptidase_S54_rhomboid_dom"/>
</dbReference>
<evidence type="ECO:0000313" key="9">
    <source>
        <dbReference type="Proteomes" id="UP000499080"/>
    </source>
</evidence>
<feature type="transmembrane region" description="Helical" evidence="6">
    <location>
        <begin position="204"/>
        <end position="223"/>
    </location>
</feature>
<dbReference type="InterPro" id="IPR041928">
    <property type="entry name" value="UBA_UBAC2"/>
</dbReference>
<organism evidence="8 9">
    <name type="scientific">Araneus ventricosus</name>
    <name type="common">Orbweaver spider</name>
    <name type="synonym">Epeira ventricosa</name>
    <dbReference type="NCBI Taxonomy" id="182803"/>
    <lineage>
        <taxon>Eukaryota</taxon>
        <taxon>Metazoa</taxon>
        <taxon>Ecdysozoa</taxon>
        <taxon>Arthropoda</taxon>
        <taxon>Chelicerata</taxon>
        <taxon>Arachnida</taxon>
        <taxon>Araneae</taxon>
        <taxon>Araneomorphae</taxon>
        <taxon>Entelegynae</taxon>
        <taxon>Araneoidea</taxon>
        <taxon>Araneidae</taxon>
        <taxon>Araneus</taxon>
    </lineage>
</organism>
<reference evidence="8 9" key="1">
    <citation type="journal article" date="2019" name="Sci. Rep.">
        <title>Orb-weaving spider Araneus ventricosus genome elucidates the spidroin gene catalogue.</title>
        <authorList>
            <person name="Kono N."/>
            <person name="Nakamura H."/>
            <person name="Ohtoshi R."/>
            <person name="Moran D.A.P."/>
            <person name="Shinohara A."/>
            <person name="Yoshida Y."/>
            <person name="Fujiwara M."/>
            <person name="Mori M."/>
            <person name="Tomita M."/>
            <person name="Arakawa K."/>
        </authorList>
    </citation>
    <scope>NUCLEOTIDE SEQUENCE [LARGE SCALE GENOMIC DNA]</scope>
</reference>
<keyword evidence="3 6" id="KW-1133">Transmembrane helix</keyword>
<evidence type="ECO:0000256" key="4">
    <source>
        <dbReference type="ARBA" id="ARBA00023136"/>
    </source>
</evidence>
<keyword evidence="4 6" id="KW-0472">Membrane</keyword>
<dbReference type="PANTHER" id="PTHR43066">
    <property type="entry name" value="RHOMBOID-RELATED PROTEIN"/>
    <property type="match status" value="1"/>
</dbReference>
<dbReference type="PROSITE" id="PS50030">
    <property type="entry name" value="UBA"/>
    <property type="match status" value="1"/>
</dbReference>
<name>A0A4Y2ELK1_ARAVE</name>
<dbReference type="EMBL" id="BGPR01000618">
    <property type="protein sequence ID" value="GBM28714.1"/>
    <property type="molecule type" value="Genomic_DNA"/>
</dbReference>
<feature type="transmembrane region" description="Helical" evidence="6">
    <location>
        <begin position="147"/>
        <end position="165"/>
    </location>
</feature>
<dbReference type="InterPro" id="IPR009060">
    <property type="entry name" value="UBA-like_sf"/>
</dbReference>
<keyword evidence="2 6" id="KW-0812">Transmembrane</keyword>
<evidence type="ECO:0000256" key="6">
    <source>
        <dbReference type="SAM" id="Phobius"/>
    </source>
</evidence>
<feature type="transmembrane region" description="Helical" evidence="6">
    <location>
        <begin position="120"/>
        <end position="141"/>
    </location>
</feature>
<comment type="subcellular location">
    <subcellularLocation>
        <location evidence="1">Membrane</location>
        <topology evidence="1">Multi-pass membrane protein</topology>
    </subcellularLocation>
</comment>